<reference evidence="3 4" key="1">
    <citation type="submission" date="2025-04" db="UniProtKB">
        <authorList>
            <consortium name="RefSeq"/>
        </authorList>
    </citation>
    <scope>IDENTIFICATION</scope>
</reference>
<sequence length="832" mass="96703">MRKCRSYSPRHRSCSPRRKRCCCRGKRTESSPPCFVCREVGRRTRSCSPNKRCRSPNRGVCPPSCDPCEPCYSKRCGRDATYLIKKYAKNYRSPCDLECKTYDPCLTANFSCYPCTPRKNGMNLSRFDFCCPQRYSACYSKDSDYCCYQKADSSYKYDPCFASRQDPCCRKKCDPCTMNKLFDIFDDLKYDPCYSTRCSPCSPKKYDPCPKKIYTCSSSVNDPCCSKQYNPCPPKYNPCLYRKLDECSDNCEMCGIKKRLPNIFQKYDTSCRDAFKESYKEPCREQSRNPCKPQYIDPCRDTCRDPCKSQYRDPCKDPRRDPFKDPCRDPCKDRCRDPCKDPCREPCRDPCKDQYRDPCRCREPCKDPSRDPCRRQPKKCDPCSHNEVEIQNIPKRKITPCETIILSKCDQPKEEPCKRDQCRPEQPSCDKFNKVCYPREIPVKADDTRRCEINSPDTCDIRKENECERENDECKQQPCKGADSCCLDRCDNQDPSSEFLEKFYRLGKLPRHEKHMCPWEADVTVNGNVRAHCDSTAVEIAKKMTGRYRAEGERCTSDSCANVPVDCEEDNQHLNLGILDDGTYLDFSRNNKVIRNKSRNRGDNVHKLIRGKDVKSDTSSTSEDNSGHLKSSTVKSQRTPSRSRPFQFLEFGAEGLMMSHSNANENGRGRYFEVCVTNDATMTKRCLHIGSNNQNLKVKRHSDTPASRRGSPNRKPHTYHDNLFGEPPSSSSSEVASTTYCTASEMRFRPPERQTIGRDLKREVDDFLKDRKSRWRHKEQSPCEETFSLSHTAPIMPRRLSLASFNTFREGEHNHRRHHAHRSRDERRYHLH</sequence>
<organism evidence="2 3">
    <name type="scientific">Biomphalaria glabrata</name>
    <name type="common">Bloodfluke planorb</name>
    <name type="synonym">Freshwater snail</name>
    <dbReference type="NCBI Taxonomy" id="6526"/>
    <lineage>
        <taxon>Eukaryota</taxon>
        <taxon>Metazoa</taxon>
        <taxon>Spiralia</taxon>
        <taxon>Lophotrochozoa</taxon>
        <taxon>Mollusca</taxon>
        <taxon>Gastropoda</taxon>
        <taxon>Heterobranchia</taxon>
        <taxon>Euthyneura</taxon>
        <taxon>Panpulmonata</taxon>
        <taxon>Hygrophila</taxon>
        <taxon>Lymnaeoidea</taxon>
        <taxon>Planorbidae</taxon>
        <taxon>Biomphalaria</taxon>
    </lineage>
</organism>
<feature type="region of interest" description="Disordered" evidence="1">
    <location>
        <begin position="692"/>
        <end position="738"/>
    </location>
</feature>
<evidence type="ECO:0000256" key="1">
    <source>
        <dbReference type="SAM" id="MobiDB-lite"/>
    </source>
</evidence>
<protein>
    <submittedName>
        <fullName evidence="3 4">Uncharacterized protein LOC106074222 isoform X1</fullName>
    </submittedName>
</protein>
<dbReference type="OMA" id="PHEGEGH"/>
<dbReference type="RefSeq" id="XP_055864344.1">
    <property type="nucleotide sequence ID" value="XM_056008369.1"/>
</dbReference>
<dbReference type="AlphaFoldDB" id="A0A9W2YNR7"/>
<dbReference type="RefSeq" id="XP_055864335.1">
    <property type="nucleotide sequence ID" value="XM_056008360.1"/>
</dbReference>
<name>A0A9W2YNR7_BIOGL</name>
<dbReference type="Proteomes" id="UP001165740">
    <property type="component" value="Chromosome 1"/>
</dbReference>
<keyword evidence="2" id="KW-1185">Reference proteome</keyword>
<dbReference type="GeneID" id="106074222"/>
<feature type="region of interest" description="Disordered" evidence="1">
    <location>
        <begin position="809"/>
        <end position="832"/>
    </location>
</feature>
<feature type="compositionally biased region" description="Basic and acidic residues" evidence="1">
    <location>
        <begin position="823"/>
        <end position="832"/>
    </location>
</feature>
<evidence type="ECO:0000313" key="4">
    <source>
        <dbReference type="RefSeq" id="XP_055864344.1"/>
    </source>
</evidence>
<proteinExistence type="predicted"/>
<evidence type="ECO:0000313" key="3">
    <source>
        <dbReference type="RefSeq" id="XP_055864335.1"/>
    </source>
</evidence>
<feature type="compositionally biased region" description="Basic and acidic residues" evidence="1">
    <location>
        <begin position="600"/>
        <end position="616"/>
    </location>
</feature>
<evidence type="ECO:0000313" key="2">
    <source>
        <dbReference type="Proteomes" id="UP001165740"/>
    </source>
</evidence>
<gene>
    <name evidence="3 4" type="primary">LOC106074222</name>
</gene>
<feature type="region of interest" description="Disordered" evidence="1">
    <location>
        <begin position="596"/>
        <end position="643"/>
    </location>
</feature>
<feature type="compositionally biased region" description="Polar residues" evidence="1">
    <location>
        <begin position="617"/>
        <end position="643"/>
    </location>
</feature>
<accession>A0A9W2YNR7</accession>
<dbReference type="OrthoDB" id="6163132at2759"/>